<reference evidence="2" key="1">
    <citation type="journal article" date="2021" name="PeerJ">
        <title>Extensive microbial diversity within the chicken gut microbiome revealed by metagenomics and culture.</title>
        <authorList>
            <person name="Gilroy R."/>
            <person name="Ravi A."/>
            <person name="Getino M."/>
            <person name="Pursley I."/>
            <person name="Horton D.L."/>
            <person name="Alikhan N.F."/>
            <person name="Baker D."/>
            <person name="Gharbi K."/>
            <person name="Hall N."/>
            <person name="Watson M."/>
            <person name="Adriaenssens E.M."/>
            <person name="Foster-Nyarko E."/>
            <person name="Jarju S."/>
            <person name="Secka A."/>
            <person name="Antonio M."/>
            <person name="Oren A."/>
            <person name="Chaudhuri R.R."/>
            <person name="La Ragione R."/>
            <person name="Hildebrand F."/>
            <person name="Pallen M.J."/>
        </authorList>
    </citation>
    <scope>NUCLEOTIDE SEQUENCE</scope>
    <source>
        <strain evidence="2">A6-441</strain>
    </source>
</reference>
<evidence type="ECO:0000256" key="1">
    <source>
        <dbReference type="SAM" id="SignalP"/>
    </source>
</evidence>
<proteinExistence type="predicted"/>
<evidence type="ECO:0000313" key="2">
    <source>
        <dbReference type="EMBL" id="MBU3842738.1"/>
    </source>
</evidence>
<feature type="chain" id="PRO_5038695421" evidence="1">
    <location>
        <begin position="23"/>
        <end position="111"/>
    </location>
</feature>
<accession>A0A9E2KZI0</accession>
<comment type="caution">
    <text evidence="2">The sequence shown here is derived from an EMBL/GenBank/DDBJ whole genome shotgun (WGS) entry which is preliminary data.</text>
</comment>
<evidence type="ECO:0000313" key="3">
    <source>
        <dbReference type="Proteomes" id="UP000724657"/>
    </source>
</evidence>
<sequence>MKKFIYFIVSTLLLFFSSSINPKMDVNSFYDKNQAIYMIRTNDNTESYGFIQLNKVEIFAKNIIRTGTPLNSFEIKPVVEKVIEIKERTPHLYKIGDYTILTRYESRILLI</sequence>
<gene>
    <name evidence="2" type="ORF">IAA47_07140</name>
</gene>
<feature type="signal peptide" evidence="1">
    <location>
        <begin position="1"/>
        <end position="22"/>
    </location>
</feature>
<keyword evidence="1" id="KW-0732">Signal</keyword>
<name>A0A9E2KZI0_9FUSO</name>
<dbReference type="Proteomes" id="UP000724657">
    <property type="component" value="Unassembled WGS sequence"/>
</dbReference>
<dbReference type="AlphaFoldDB" id="A0A9E2KZI0"/>
<reference evidence="2" key="2">
    <citation type="submission" date="2021-04" db="EMBL/GenBank/DDBJ databases">
        <authorList>
            <person name="Gilroy R."/>
        </authorList>
    </citation>
    <scope>NUCLEOTIDE SEQUENCE</scope>
    <source>
        <strain evidence="2">A6-441</strain>
    </source>
</reference>
<protein>
    <submittedName>
        <fullName evidence="2">Uncharacterized protein</fullName>
    </submittedName>
</protein>
<organism evidence="2 3">
    <name type="scientific">Candidatus Fusobacterium pullicola</name>
    <dbReference type="NCBI Taxonomy" id="2838601"/>
    <lineage>
        <taxon>Bacteria</taxon>
        <taxon>Fusobacteriati</taxon>
        <taxon>Fusobacteriota</taxon>
        <taxon>Fusobacteriia</taxon>
        <taxon>Fusobacteriales</taxon>
        <taxon>Fusobacteriaceae</taxon>
        <taxon>Fusobacterium</taxon>
    </lineage>
</organism>
<dbReference type="EMBL" id="JAHLFN010000067">
    <property type="protein sequence ID" value="MBU3842738.1"/>
    <property type="molecule type" value="Genomic_DNA"/>
</dbReference>